<dbReference type="Proteomes" id="UP000265618">
    <property type="component" value="Unassembled WGS sequence"/>
</dbReference>
<keyword evidence="4" id="KW-1185">Reference proteome</keyword>
<accession>A0A9K3GPK8</accession>
<sequence>MARRGGKRGGGGGGKRRGGAKKRPARNNHARNHHHPSNASRHNQHHGHHNDIMFRRDRYRTDNGIAVHSNNGPYDKEYDDPECPCTGKWCACLALFGALDMAFLIVGLVQLLSLYEGPYESPQG</sequence>
<evidence type="ECO:0000256" key="1">
    <source>
        <dbReference type="SAM" id="MobiDB-lite"/>
    </source>
</evidence>
<keyword evidence="2" id="KW-0812">Transmembrane</keyword>
<name>A0A9K3GPK8_9EUKA</name>
<feature type="region of interest" description="Disordered" evidence="1">
    <location>
        <begin position="1"/>
        <end position="53"/>
    </location>
</feature>
<proteinExistence type="predicted"/>
<evidence type="ECO:0000313" key="3">
    <source>
        <dbReference type="EMBL" id="GIQ89906.1"/>
    </source>
</evidence>
<comment type="caution">
    <text evidence="3">The sequence shown here is derived from an EMBL/GenBank/DDBJ whole genome shotgun (WGS) entry which is preliminary data.</text>
</comment>
<evidence type="ECO:0000256" key="2">
    <source>
        <dbReference type="SAM" id="Phobius"/>
    </source>
</evidence>
<dbReference type="AlphaFoldDB" id="A0A9K3GPK8"/>
<feature type="transmembrane region" description="Helical" evidence="2">
    <location>
        <begin position="93"/>
        <end position="115"/>
    </location>
</feature>
<organism evidence="3 4">
    <name type="scientific">Kipferlia bialata</name>
    <dbReference type="NCBI Taxonomy" id="797122"/>
    <lineage>
        <taxon>Eukaryota</taxon>
        <taxon>Metamonada</taxon>
        <taxon>Carpediemonas-like organisms</taxon>
        <taxon>Kipferlia</taxon>
    </lineage>
</organism>
<reference evidence="3 4" key="1">
    <citation type="journal article" date="2018" name="PLoS ONE">
        <title>The draft genome of Kipferlia bialata reveals reductive genome evolution in fornicate parasites.</title>
        <authorList>
            <person name="Tanifuji G."/>
            <person name="Takabayashi S."/>
            <person name="Kume K."/>
            <person name="Takagi M."/>
            <person name="Nakayama T."/>
            <person name="Kamikawa R."/>
            <person name="Inagaki Y."/>
            <person name="Hashimoto T."/>
        </authorList>
    </citation>
    <scope>NUCLEOTIDE SEQUENCE [LARGE SCALE GENOMIC DNA]</scope>
    <source>
        <strain evidence="3">NY0173</strain>
    </source>
</reference>
<feature type="compositionally biased region" description="Basic residues" evidence="1">
    <location>
        <begin position="14"/>
        <end position="48"/>
    </location>
</feature>
<gene>
    <name evidence="3" type="ORF">KIPB_012511</name>
</gene>
<protein>
    <submittedName>
        <fullName evidence="3">Uncharacterized protein</fullName>
    </submittedName>
</protein>
<evidence type="ECO:0000313" key="4">
    <source>
        <dbReference type="Proteomes" id="UP000265618"/>
    </source>
</evidence>
<keyword evidence="2" id="KW-0472">Membrane</keyword>
<keyword evidence="2" id="KW-1133">Transmembrane helix</keyword>
<dbReference type="EMBL" id="BDIP01005559">
    <property type="protein sequence ID" value="GIQ89906.1"/>
    <property type="molecule type" value="Genomic_DNA"/>
</dbReference>